<keyword evidence="3" id="KW-1133">Transmembrane helix</keyword>
<keyword evidence="6" id="KW-1185">Reference proteome</keyword>
<feature type="DNA-binding region" description="OmpR/PhoB-type" evidence="2">
    <location>
        <begin position="13"/>
        <end position="109"/>
    </location>
</feature>
<dbReference type="Pfam" id="PF00486">
    <property type="entry name" value="Trans_reg_C"/>
    <property type="match status" value="1"/>
</dbReference>
<reference evidence="6" key="1">
    <citation type="journal article" date="2018" name="Front. Microbiol.">
        <title>Genome-Based Analysis Reveals the Taxonomy and Diversity of the Family Idiomarinaceae.</title>
        <authorList>
            <person name="Liu Y."/>
            <person name="Lai Q."/>
            <person name="Shao Z."/>
        </authorList>
    </citation>
    <scope>NUCLEOTIDE SEQUENCE [LARGE SCALE GENOMIC DNA]</scope>
    <source>
        <strain evidence="6">KYW314</strain>
    </source>
</reference>
<evidence type="ECO:0000313" key="6">
    <source>
        <dbReference type="Proteomes" id="UP000287766"/>
    </source>
</evidence>
<keyword evidence="3" id="KW-0812">Transmembrane</keyword>
<keyword evidence="1 2" id="KW-0238">DNA-binding</keyword>
<organism evidence="5 6">
    <name type="scientific">Pseudidiomarina aestuarii</name>
    <dbReference type="NCBI Taxonomy" id="624146"/>
    <lineage>
        <taxon>Bacteria</taxon>
        <taxon>Pseudomonadati</taxon>
        <taxon>Pseudomonadota</taxon>
        <taxon>Gammaproteobacteria</taxon>
        <taxon>Alteromonadales</taxon>
        <taxon>Idiomarinaceae</taxon>
        <taxon>Pseudidiomarina</taxon>
    </lineage>
</organism>
<dbReference type="Gene3D" id="1.25.40.10">
    <property type="entry name" value="Tetratricopeptide repeat domain"/>
    <property type="match status" value="1"/>
</dbReference>
<protein>
    <recommendedName>
        <fullName evidence="4">OmpR/PhoB-type domain-containing protein</fullName>
    </recommendedName>
</protein>
<evidence type="ECO:0000259" key="4">
    <source>
        <dbReference type="PROSITE" id="PS51755"/>
    </source>
</evidence>
<evidence type="ECO:0000256" key="1">
    <source>
        <dbReference type="ARBA" id="ARBA00023125"/>
    </source>
</evidence>
<dbReference type="SUPFAM" id="SSF46894">
    <property type="entry name" value="C-terminal effector domain of the bipartite response regulators"/>
    <property type="match status" value="1"/>
</dbReference>
<dbReference type="GO" id="GO:0000160">
    <property type="term" value="P:phosphorelay signal transduction system"/>
    <property type="evidence" value="ECO:0007669"/>
    <property type="project" value="InterPro"/>
</dbReference>
<comment type="caution">
    <text evidence="5">The sequence shown here is derived from an EMBL/GenBank/DDBJ whole genome shotgun (WGS) entry which is preliminary data.</text>
</comment>
<dbReference type="Gene3D" id="1.10.10.10">
    <property type="entry name" value="Winged helix-like DNA-binding domain superfamily/Winged helix DNA-binding domain"/>
    <property type="match status" value="1"/>
</dbReference>
<evidence type="ECO:0000313" key="5">
    <source>
        <dbReference type="EMBL" id="RUO41966.1"/>
    </source>
</evidence>
<sequence>MDGLSIEADSTEVVECRSAGLVVDIQMQKVTFAGRTLAIRGLTYKLLIEFLLSERRVLSTSELAERVWKKSYVSDETIAQRISLLRKSLSPMGSDLIESVRSEGYRWLAPVELNCEPAAAKASLSSIHSERKRLFVVFATLTILVALFVWFVKSNTPQESQHNVLNEHPLLLQKAFEFAEQNNATSNTIATDLFTEFLTKEPDNIDAHIGLATAYIERFVKFQGEELFLDFAAELIDKLVEMEAPEWQISRLKAYYHDAKGEIDQAIFYYEKSLEQNEEEVHQIAASLAYLYVRKGRLYESLQLNLTVLDAQQGYTVLQIAEILYLSQSNELSKRWVQLAYKLAPNDAFVVTQYAKDFHARGSREEAYLALEKLHSFNLGTAFSYTTLAELAIKDERWELADHSLQIARNLDQDYFYSQTLHYWLFKKGYAEDTVPLPPLKNSGNVWPNWYIARSVAEIADTDYVAAKRSIASAISEGYLDYDYLKLMPVFSPLIGDPDFESLVNQMIRSVSTERIKINTSTLPDPNLIEQAI</sequence>
<keyword evidence="3" id="KW-0472">Membrane</keyword>
<dbReference type="PROSITE" id="PS51755">
    <property type="entry name" value="OMPR_PHOB"/>
    <property type="match status" value="1"/>
</dbReference>
<evidence type="ECO:0000256" key="2">
    <source>
        <dbReference type="PROSITE-ProRule" id="PRU01091"/>
    </source>
</evidence>
<feature type="transmembrane region" description="Helical" evidence="3">
    <location>
        <begin position="134"/>
        <end position="152"/>
    </location>
</feature>
<accession>A0A7Z6ZV93</accession>
<gene>
    <name evidence="5" type="ORF">CWE22_07435</name>
</gene>
<dbReference type="GO" id="GO:0006355">
    <property type="term" value="P:regulation of DNA-templated transcription"/>
    <property type="evidence" value="ECO:0007669"/>
    <property type="project" value="InterPro"/>
</dbReference>
<proteinExistence type="predicted"/>
<name>A0A7Z6ZV93_9GAMM</name>
<evidence type="ECO:0000256" key="3">
    <source>
        <dbReference type="SAM" id="Phobius"/>
    </source>
</evidence>
<dbReference type="Proteomes" id="UP000287766">
    <property type="component" value="Unassembled WGS sequence"/>
</dbReference>
<dbReference type="AlphaFoldDB" id="A0A7Z6ZV93"/>
<dbReference type="SUPFAM" id="SSF48452">
    <property type="entry name" value="TPR-like"/>
    <property type="match status" value="1"/>
</dbReference>
<dbReference type="GO" id="GO:0003677">
    <property type="term" value="F:DNA binding"/>
    <property type="evidence" value="ECO:0007669"/>
    <property type="project" value="UniProtKB-UniRule"/>
</dbReference>
<feature type="domain" description="OmpR/PhoB-type" evidence="4">
    <location>
        <begin position="13"/>
        <end position="109"/>
    </location>
</feature>
<dbReference type="InterPro" id="IPR016032">
    <property type="entry name" value="Sig_transdc_resp-reg_C-effctor"/>
</dbReference>
<dbReference type="RefSeq" id="WP_169930693.1">
    <property type="nucleotide sequence ID" value="NZ_PIPR01000001.1"/>
</dbReference>
<dbReference type="CDD" id="cd00383">
    <property type="entry name" value="trans_reg_C"/>
    <property type="match status" value="1"/>
</dbReference>
<dbReference type="EMBL" id="PIPR01000001">
    <property type="protein sequence ID" value="RUO41966.1"/>
    <property type="molecule type" value="Genomic_DNA"/>
</dbReference>
<dbReference type="SMART" id="SM00862">
    <property type="entry name" value="Trans_reg_C"/>
    <property type="match status" value="1"/>
</dbReference>
<dbReference type="InterPro" id="IPR001867">
    <property type="entry name" value="OmpR/PhoB-type_DNA-bd"/>
</dbReference>
<dbReference type="InterPro" id="IPR011990">
    <property type="entry name" value="TPR-like_helical_dom_sf"/>
</dbReference>
<dbReference type="InterPro" id="IPR036388">
    <property type="entry name" value="WH-like_DNA-bd_sf"/>
</dbReference>